<organism evidence="1">
    <name type="scientific">Dictyoglomus turgidum</name>
    <dbReference type="NCBI Taxonomy" id="513050"/>
    <lineage>
        <taxon>Bacteria</taxon>
        <taxon>Pseudomonadati</taxon>
        <taxon>Dictyoglomota</taxon>
        <taxon>Dictyoglomia</taxon>
        <taxon>Dictyoglomales</taxon>
        <taxon>Dictyoglomaceae</taxon>
        <taxon>Dictyoglomus</taxon>
    </lineage>
</organism>
<reference evidence="1" key="1">
    <citation type="journal article" date="2020" name="mSystems">
        <title>Genome- and Community-Level Interaction Insights into Carbon Utilization and Element Cycling Functions of Hydrothermarchaeota in Hydrothermal Sediment.</title>
        <authorList>
            <person name="Zhou Z."/>
            <person name="Liu Y."/>
            <person name="Xu W."/>
            <person name="Pan J."/>
            <person name="Luo Z.H."/>
            <person name="Li M."/>
        </authorList>
    </citation>
    <scope>NUCLEOTIDE SEQUENCE [LARGE SCALE GENOMIC DNA]</scope>
    <source>
        <strain evidence="1">SpSt-751</strain>
    </source>
</reference>
<sequence length="95" mass="10846">MEITGNVNKVYLDDIKFVDLSYKESLCVESLKPFEQGEEVIVVATGIFKNNSIELNDGVFFVKKEFIEDFVLRFKQSLEDSTLQSSLDQKEGNSQ</sequence>
<protein>
    <submittedName>
        <fullName evidence="1">Uncharacterized protein</fullName>
    </submittedName>
</protein>
<name>A0A7C3SMV0_9BACT</name>
<dbReference type="EMBL" id="DTGA01000036">
    <property type="protein sequence ID" value="HGB30561.1"/>
    <property type="molecule type" value="Genomic_DNA"/>
</dbReference>
<comment type="caution">
    <text evidence="1">The sequence shown here is derived from an EMBL/GenBank/DDBJ whole genome shotgun (WGS) entry which is preliminary data.</text>
</comment>
<dbReference type="AlphaFoldDB" id="A0A7C3SMV0"/>
<proteinExistence type="predicted"/>
<gene>
    <name evidence="1" type="ORF">ENV35_01630</name>
</gene>
<accession>A0A7C3SMV0</accession>
<evidence type="ECO:0000313" key="1">
    <source>
        <dbReference type="EMBL" id="HGB30561.1"/>
    </source>
</evidence>